<sequence>MARSNIFTELSRDFVSGNTTDVVDIITFVEAPWGLNMH</sequence>
<dbReference type="AlphaFoldDB" id="X1CQD4"/>
<comment type="caution">
    <text evidence="1">The sequence shown here is derived from an EMBL/GenBank/DDBJ whole genome shotgun (WGS) entry which is preliminary data.</text>
</comment>
<proteinExistence type="predicted"/>
<feature type="non-terminal residue" evidence="1">
    <location>
        <position position="38"/>
    </location>
</feature>
<accession>X1CQD4</accession>
<evidence type="ECO:0000313" key="1">
    <source>
        <dbReference type="EMBL" id="GAG95172.1"/>
    </source>
</evidence>
<name>X1CQD4_9ZZZZ</name>
<dbReference type="EMBL" id="BART01022341">
    <property type="protein sequence ID" value="GAG95172.1"/>
    <property type="molecule type" value="Genomic_DNA"/>
</dbReference>
<reference evidence="1" key="1">
    <citation type="journal article" date="2014" name="Front. Microbiol.">
        <title>High frequency of phylogenetically diverse reductive dehalogenase-homologous genes in deep subseafloor sedimentary metagenomes.</title>
        <authorList>
            <person name="Kawai M."/>
            <person name="Futagami T."/>
            <person name="Toyoda A."/>
            <person name="Takaki Y."/>
            <person name="Nishi S."/>
            <person name="Hori S."/>
            <person name="Arai W."/>
            <person name="Tsubouchi T."/>
            <person name="Morono Y."/>
            <person name="Uchiyama I."/>
            <person name="Ito T."/>
            <person name="Fujiyama A."/>
            <person name="Inagaki F."/>
            <person name="Takami H."/>
        </authorList>
    </citation>
    <scope>NUCLEOTIDE SEQUENCE</scope>
    <source>
        <strain evidence="1">Expedition CK06-06</strain>
    </source>
</reference>
<gene>
    <name evidence="1" type="ORF">S01H4_40918</name>
</gene>
<protein>
    <submittedName>
        <fullName evidence="1">Uncharacterized protein</fullName>
    </submittedName>
</protein>
<organism evidence="1">
    <name type="scientific">marine sediment metagenome</name>
    <dbReference type="NCBI Taxonomy" id="412755"/>
    <lineage>
        <taxon>unclassified sequences</taxon>
        <taxon>metagenomes</taxon>
        <taxon>ecological metagenomes</taxon>
    </lineage>
</organism>